<proteinExistence type="predicted"/>
<comment type="caution">
    <text evidence="1">The sequence shown here is derived from an EMBL/GenBank/DDBJ whole genome shotgun (WGS) entry which is preliminary data.</text>
</comment>
<evidence type="ECO:0000313" key="2">
    <source>
        <dbReference type="Proteomes" id="UP000319502"/>
    </source>
</evidence>
<gene>
    <name evidence="1" type="ORF">FHP91_12010</name>
</gene>
<dbReference type="Proteomes" id="UP000319502">
    <property type="component" value="Unassembled WGS sequence"/>
</dbReference>
<name>A0A557QSQ3_9RHOO</name>
<evidence type="ECO:0000313" key="1">
    <source>
        <dbReference type="EMBL" id="TVO55928.1"/>
    </source>
</evidence>
<dbReference type="OrthoDB" id="9182141at2"/>
<sequence length="100" mass="11538">MKMKPDKDLVMRDFAHADTRSVRAGLEGRDDGRVERYERYFHEHLASRQEMGVMEVFQAGFRAAHDERYEEERPLLNASLMRLLPVLGLVFGAALANMLT</sequence>
<dbReference type="AlphaFoldDB" id="A0A557QSQ3"/>
<dbReference type="RefSeq" id="WP_144309837.1">
    <property type="nucleotide sequence ID" value="NZ_VMNK01000010.1"/>
</dbReference>
<organism evidence="1 2">
    <name type="scientific">Denitromonas halophila</name>
    <dbReference type="NCBI Taxonomy" id="1629404"/>
    <lineage>
        <taxon>Bacteria</taxon>
        <taxon>Pseudomonadati</taxon>
        <taxon>Pseudomonadota</taxon>
        <taxon>Betaproteobacteria</taxon>
        <taxon>Rhodocyclales</taxon>
        <taxon>Zoogloeaceae</taxon>
        <taxon>Denitromonas</taxon>
    </lineage>
</organism>
<dbReference type="EMBL" id="VMNK01000010">
    <property type="protein sequence ID" value="TVO55928.1"/>
    <property type="molecule type" value="Genomic_DNA"/>
</dbReference>
<keyword evidence="2" id="KW-1185">Reference proteome</keyword>
<accession>A0A557QSQ3</accession>
<protein>
    <submittedName>
        <fullName evidence="1">Uncharacterized protein</fullName>
    </submittedName>
</protein>
<reference evidence="1 2" key="1">
    <citation type="submission" date="2019-07" db="EMBL/GenBank/DDBJ databases">
        <title>The pathways for chlorine oxyanion respiration interact through the shared metabolite chlorate.</title>
        <authorList>
            <person name="Barnum T.P."/>
            <person name="Cheng Y."/>
            <person name="Hill K.A."/>
            <person name="Lucas L.N."/>
            <person name="Carlson H.K."/>
            <person name="Coates J.D."/>
        </authorList>
    </citation>
    <scope>NUCLEOTIDE SEQUENCE [LARGE SCALE GENOMIC DNA]</scope>
    <source>
        <strain evidence="1 2">SFB-3</strain>
    </source>
</reference>